<dbReference type="KEGG" id="sphc:CVN68_11705"/>
<dbReference type="InterPro" id="IPR020846">
    <property type="entry name" value="MFS_dom"/>
</dbReference>
<feature type="transmembrane region" description="Helical" evidence="5">
    <location>
        <begin position="417"/>
        <end position="439"/>
    </location>
</feature>
<dbReference type="GO" id="GO:0015134">
    <property type="term" value="F:hexuronate transmembrane transporter activity"/>
    <property type="evidence" value="ECO:0007669"/>
    <property type="project" value="TreeGrafter"/>
</dbReference>
<sequence length="476" mass="51230">MAATSFRTGVSLLARAAHRSPQCCYKRYKQLAKVLHRADDRTEPGRGESKMVAEGAKIARFRWLVVAMLAFAAVLNYLDRQTLALMAGAVQGELSIDDRGYAMVVNAFLVAYMIGGLISALIVDRIGARWGMIVFVGWWSLASALTGLAQNIWQLGATRFALGLGEAGNWVASPKLVREWFPKRERALAIGIYSSAAHFGAAVAPALMAILFVAFGWRLTFVITGALGLIWLGAWLALYRPARPLPIYCEDAAGSHVEARPAEPIDDSGWKGWASVMRTRGVWFYAIANSLTNPVWFFYLFWFPKYLVQERGLTMAEMGRTTWVVYAAAGFGAVGGGMLSGLVVSRGVRPARARVAVMGLVALVAPVGALNALQPSVTMSLALGAIVAFCHTAWVTNQTALPVDLYPSRHIGKVMGIGGIVTGIVTIGSTYLVGQLVAVLTYRPMFLAIAIAYPLGVIAAYCATTGRSMADRESAA</sequence>
<gene>
    <name evidence="7" type="ORF">CVN68_11705</name>
</gene>
<dbReference type="InterPro" id="IPR036259">
    <property type="entry name" value="MFS_trans_sf"/>
</dbReference>
<dbReference type="Proteomes" id="UP000229081">
    <property type="component" value="Chromosome"/>
</dbReference>
<evidence type="ECO:0000256" key="5">
    <source>
        <dbReference type="SAM" id="Phobius"/>
    </source>
</evidence>
<feature type="transmembrane region" description="Helical" evidence="5">
    <location>
        <begin position="323"/>
        <end position="343"/>
    </location>
</feature>
<evidence type="ECO:0000313" key="8">
    <source>
        <dbReference type="Proteomes" id="UP000229081"/>
    </source>
</evidence>
<reference evidence="7 8" key="1">
    <citation type="submission" date="2017-11" db="EMBL/GenBank/DDBJ databases">
        <title>Complete genome sequence of Sphingomonas sp. Strain Cra20, a psychrotolerant potential plant growth promoting rhizobacteria.</title>
        <authorList>
            <person name="Luo Y."/>
        </authorList>
    </citation>
    <scope>NUCLEOTIDE SEQUENCE [LARGE SCALE GENOMIC DNA]</scope>
    <source>
        <strain evidence="7 8">Cra20</strain>
    </source>
</reference>
<dbReference type="Gene3D" id="1.20.1250.20">
    <property type="entry name" value="MFS general substrate transporter like domains"/>
    <property type="match status" value="2"/>
</dbReference>
<keyword evidence="8" id="KW-1185">Reference proteome</keyword>
<dbReference type="EMBL" id="CP024923">
    <property type="protein sequence ID" value="ATY32557.1"/>
    <property type="molecule type" value="Genomic_DNA"/>
</dbReference>
<comment type="subcellular location">
    <subcellularLocation>
        <location evidence="1">Membrane</location>
        <topology evidence="1">Multi-pass membrane protein</topology>
    </subcellularLocation>
</comment>
<feature type="domain" description="Major facilitator superfamily (MFS) profile" evidence="6">
    <location>
        <begin position="65"/>
        <end position="468"/>
    </location>
</feature>
<dbReference type="AlphaFoldDB" id="A0A2K8MFA2"/>
<proteinExistence type="predicted"/>
<dbReference type="CDD" id="cd17319">
    <property type="entry name" value="MFS_ExuT_GudP_like"/>
    <property type="match status" value="1"/>
</dbReference>
<dbReference type="PANTHER" id="PTHR11662:SF285">
    <property type="entry name" value="HEXURONATE TRANSPORTER"/>
    <property type="match status" value="1"/>
</dbReference>
<keyword evidence="3 5" id="KW-1133">Transmembrane helix</keyword>
<dbReference type="PROSITE" id="PS50850">
    <property type="entry name" value="MFS"/>
    <property type="match status" value="1"/>
</dbReference>
<evidence type="ECO:0000256" key="1">
    <source>
        <dbReference type="ARBA" id="ARBA00004141"/>
    </source>
</evidence>
<feature type="transmembrane region" description="Helical" evidence="5">
    <location>
        <begin position="355"/>
        <end position="373"/>
    </location>
</feature>
<feature type="transmembrane region" description="Helical" evidence="5">
    <location>
        <begin position="100"/>
        <end position="122"/>
    </location>
</feature>
<feature type="transmembrane region" description="Helical" evidence="5">
    <location>
        <begin position="128"/>
        <end position="149"/>
    </location>
</feature>
<feature type="transmembrane region" description="Helical" evidence="5">
    <location>
        <begin position="282"/>
        <end position="303"/>
    </location>
</feature>
<feature type="transmembrane region" description="Helical" evidence="5">
    <location>
        <begin position="445"/>
        <end position="464"/>
    </location>
</feature>
<keyword evidence="2 5" id="KW-0812">Transmembrane</keyword>
<feature type="transmembrane region" description="Helical" evidence="5">
    <location>
        <begin position="219"/>
        <end position="238"/>
    </location>
</feature>
<evidence type="ECO:0000256" key="3">
    <source>
        <dbReference type="ARBA" id="ARBA00022989"/>
    </source>
</evidence>
<accession>A0A2K8MFA2</accession>
<organism evidence="7 8">
    <name type="scientific">Sphingomonas psychrotolerans</name>
    <dbReference type="NCBI Taxonomy" id="1327635"/>
    <lineage>
        <taxon>Bacteria</taxon>
        <taxon>Pseudomonadati</taxon>
        <taxon>Pseudomonadota</taxon>
        <taxon>Alphaproteobacteria</taxon>
        <taxon>Sphingomonadales</taxon>
        <taxon>Sphingomonadaceae</taxon>
        <taxon>Sphingomonas</taxon>
    </lineage>
</organism>
<dbReference type="InterPro" id="IPR011701">
    <property type="entry name" value="MFS"/>
</dbReference>
<dbReference type="GO" id="GO:0016020">
    <property type="term" value="C:membrane"/>
    <property type="evidence" value="ECO:0007669"/>
    <property type="project" value="UniProtKB-SubCell"/>
</dbReference>
<evidence type="ECO:0000256" key="2">
    <source>
        <dbReference type="ARBA" id="ARBA00022692"/>
    </source>
</evidence>
<keyword evidence="4 5" id="KW-0472">Membrane</keyword>
<dbReference type="Pfam" id="PF07690">
    <property type="entry name" value="MFS_1"/>
    <property type="match status" value="1"/>
</dbReference>
<feature type="transmembrane region" description="Helical" evidence="5">
    <location>
        <begin position="188"/>
        <end position="213"/>
    </location>
</feature>
<protein>
    <submittedName>
        <fullName evidence="7">MFS transporter</fullName>
    </submittedName>
</protein>
<evidence type="ECO:0000256" key="4">
    <source>
        <dbReference type="ARBA" id="ARBA00023136"/>
    </source>
</evidence>
<feature type="transmembrane region" description="Helical" evidence="5">
    <location>
        <begin position="61"/>
        <end position="79"/>
    </location>
</feature>
<name>A0A2K8MFA2_9SPHN</name>
<feature type="transmembrane region" description="Helical" evidence="5">
    <location>
        <begin position="379"/>
        <end position="396"/>
    </location>
</feature>
<dbReference type="RefSeq" id="WP_100282364.1">
    <property type="nucleotide sequence ID" value="NZ_CP024923.1"/>
</dbReference>
<dbReference type="InterPro" id="IPR050382">
    <property type="entry name" value="MFS_Na/Anion_cotransporter"/>
</dbReference>
<dbReference type="PANTHER" id="PTHR11662">
    <property type="entry name" value="SOLUTE CARRIER FAMILY 17"/>
    <property type="match status" value="1"/>
</dbReference>
<evidence type="ECO:0000259" key="6">
    <source>
        <dbReference type="PROSITE" id="PS50850"/>
    </source>
</evidence>
<dbReference type="SUPFAM" id="SSF103473">
    <property type="entry name" value="MFS general substrate transporter"/>
    <property type="match status" value="1"/>
</dbReference>
<evidence type="ECO:0000313" key="7">
    <source>
        <dbReference type="EMBL" id="ATY32557.1"/>
    </source>
</evidence>